<evidence type="ECO:0000313" key="2">
    <source>
        <dbReference type="Proteomes" id="UP000030700"/>
    </source>
</evidence>
<keyword evidence="2" id="KW-1185">Reference proteome</keyword>
<organism evidence="1">
    <name type="scientific">Candidatus Moduliflexus flocculans</name>
    <dbReference type="NCBI Taxonomy" id="1499966"/>
    <lineage>
        <taxon>Bacteria</taxon>
        <taxon>Candidatus Moduliflexota</taxon>
        <taxon>Candidatus Moduliflexia</taxon>
        <taxon>Candidatus Moduliflexales</taxon>
        <taxon>Candidatus Moduliflexaceae</taxon>
    </lineage>
</organism>
<proteinExistence type="predicted"/>
<name>A0A0S6VYD1_9BACT</name>
<sequence length="43" mass="5257">MKRVQGWEILTNCCHCAEHQRQRNLVKITGLLRRKLLHCFIYF</sequence>
<reference evidence="1" key="1">
    <citation type="journal article" date="2015" name="PeerJ">
        <title>First genomic representation of candidate bacterial phylum KSB3 points to enhanced environmental sensing as a trigger of wastewater bulking.</title>
        <authorList>
            <person name="Sekiguchi Y."/>
            <person name="Ohashi A."/>
            <person name="Parks D.H."/>
            <person name="Yamauchi T."/>
            <person name="Tyson G.W."/>
            <person name="Hugenholtz P."/>
        </authorList>
    </citation>
    <scope>NUCLEOTIDE SEQUENCE [LARGE SCALE GENOMIC DNA]</scope>
</reference>
<dbReference type="AlphaFoldDB" id="A0A0S6VYD1"/>
<dbReference type="EMBL" id="DF820456">
    <property type="protein sequence ID" value="GAK50326.1"/>
    <property type="molecule type" value="Genomic_DNA"/>
</dbReference>
<evidence type="ECO:0000313" key="1">
    <source>
        <dbReference type="EMBL" id="GAK50326.1"/>
    </source>
</evidence>
<accession>A0A0S6VYD1</accession>
<dbReference type="HOGENOM" id="CLU_3230087_0_0_0"/>
<dbReference type="STRING" id="1499966.U14_01554"/>
<gene>
    <name evidence="1" type="ORF">U14_01554</name>
</gene>
<dbReference type="Proteomes" id="UP000030700">
    <property type="component" value="Unassembled WGS sequence"/>
</dbReference>
<protein>
    <submittedName>
        <fullName evidence="1">Uncharacterized protein</fullName>
    </submittedName>
</protein>